<feature type="region of interest" description="Disordered" evidence="1">
    <location>
        <begin position="1"/>
        <end position="20"/>
    </location>
</feature>
<organism evidence="2 3">
    <name type="scientific">Tuber borchii</name>
    <name type="common">White truffle</name>
    <dbReference type="NCBI Taxonomy" id="42251"/>
    <lineage>
        <taxon>Eukaryota</taxon>
        <taxon>Fungi</taxon>
        <taxon>Dikarya</taxon>
        <taxon>Ascomycota</taxon>
        <taxon>Pezizomycotina</taxon>
        <taxon>Pezizomycetes</taxon>
        <taxon>Pezizales</taxon>
        <taxon>Tuberaceae</taxon>
        <taxon>Tuber</taxon>
    </lineage>
</organism>
<reference evidence="2 3" key="1">
    <citation type="submission" date="2017-04" db="EMBL/GenBank/DDBJ databases">
        <title>Draft genome sequence of Tuber borchii Vittad., a whitish edible truffle.</title>
        <authorList>
            <consortium name="DOE Joint Genome Institute"/>
            <person name="Murat C."/>
            <person name="Kuo A."/>
            <person name="Barry K.W."/>
            <person name="Clum A."/>
            <person name="Dockter R.B."/>
            <person name="Fauchery L."/>
            <person name="Iotti M."/>
            <person name="Kohler A."/>
            <person name="Labutti K."/>
            <person name="Lindquist E.A."/>
            <person name="Lipzen A."/>
            <person name="Ohm R.A."/>
            <person name="Wang M."/>
            <person name="Grigoriev I.V."/>
            <person name="Zambonelli A."/>
            <person name="Martin F.M."/>
        </authorList>
    </citation>
    <scope>NUCLEOTIDE SEQUENCE [LARGE SCALE GENOMIC DNA]</scope>
    <source>
        <strain evidence="2 3">Tbo3840</strain>
    </source>
</reference>
<evidence type="ECO:0000313" key="3">
    <source>
        <dbReference type="Proteomes" id="UP000244722"/>
    </source>
</evidence>
<dbReference type="EMBL" id="NESQ01000050">
    <property type="protein sequence ID" value="PUU81124.1"/>
    <property type="molecule type" value="Genomic_DNA"/>
</dbReference>
<accession>A0A2T7A071</accession>
<dbReference type="AlphaFoldDB" id="A0A2T7A071"/>
<evidence type="ECO:0000313" key="2">
    <source>
        <dbReference type="EMBL" id="PUU81124.1"/>
    </source>
</evidence>
<evidence type="ECO:0000256" key="1">
    <source>
        <dbReference type="SAM" id="MobiDB-lite"/>
    </source>
</evidence>
<name>A0A2T7A071_TUBBO</name>
<keyword evidence="3" id="KW-1185">Reference proteome</keyword>
<comment type="caution">
    <text evidence="2">The sequence shown here is derived from an EMBL/GenBank/DDBJ whole genome shotgun (WGS) entry which is preliminary data.</text>
</comment>
<feature type="compositionally biased region" description="Basic and acidic residues" evidence="1">
    <location>
        <begin position="1"/>
        <end position="10"/>
    </location>
</feature>
<protein>
    <submittedName>
        <fullName evidence="2">Uncharacterized protein</fullName>
    </submittedName>
</protein>
<proteinExistence type="predicted"/>
<dbReference type="Proteomes" id="UP000244722">
    <property type="component" value="Unassembled WGS sequence"/>
</dbReference>
<sequence length="220" mass="23996">MSGRPHEGIPERAASTRISSSEGKLLFIKAPILPDPAKLPPAPAPSNTSPSLFSHVISSCSSVSEGECPRLYGWTGDEKEAWLNLYEMGNERLLAALSITPLPQPQSQGCARSKQSSPCRYIIKVIENNTAEEERRSRIAEFELRARRMGITDENLVAQKVAIWEGIRAAEQNGDSIGVSTLCPFPFGGYSWIVTGWSWGLIAIQYHAGILLDAATSVNQ</sequence>
<gene>
    <name evidence="2" type="ORF">B9Z19DRAFT_653447</name>
</gene>